<dbReference type="SMART" id="SM00862">
    <property type="entry name" value="Trans_reg_C"/>
    <property type="match status" value="1"/>
</dbReference>
<dbReference type="Pfam" id="PF00486">
    <property type="entry name" value="Trans_reg_C"/>
    <property type="match status" value="1"/>
</dbReference>
<evidence type="ECO:0000313" key="4">
    <source>
        <dbReference type="EMBL" id="MBV7389501.1"/>
    </source>
</evidence>
<evidence type="ECO:0000256" key="2">
    <source>
        <dbReference type="PROSITE-ProRule" id="PRU01091"/>
    </source>
</evidence>
<evidence type="ECO:0000256" key="1">
    <source>
        <dbReference type="ARBA" id="ARBA00023125"/>
    </source>
</evidence>
<dbReference type="InterPro" id="IPR001867">
    <property type="entry name" value="OmpR/PhoB-type_DNA-bd"/>
</dbReference>
<reference evidence="4 5" key="1">
    <citation type="submission" date="2021-06" db="EMBL/GenBank/DDBJ databases">
        <title>Enterococcus alishanensis sp. nov., a novel lactic acid bacterium isolated from fresh coffee beans.</title>
        <authorList>
            <person name="Chen Y.-S."/>
        </authorList>
    </citation>
    <scope>NUCLEOTIDE SEQUENCE [LARGE SCALE GENOMIC DNA]</scope>
    <source>
        <strain evidence="4 5">ALS3</strain>
    </source>
</reference>
<proteinExistence type="predicted"/>
<sequence length="243" mass="27944">MNTVLILTQNLLAENDLRQKLELLGYEVLCSNSLVNLILNDRTRAFNNLSVFEIIIFSETLSDDTTEQLLRKIAKNGIRTYRVDEGSLIEDFEEMGLSGWLTPNMSLKEIREVLIKTGPTTENDRLKMSAGLQGEETEQQSLQNFLNDLSKNERRAFNELYQANGEIVGRNELASCLWSGETTQSNLAQLSQIIRKLRQKMENENIDGNYIITNWRKGYYLSKHFCEQIAAYENQQLLNHISV</sequence>
<feature type="domain" description="OmpR/PhoB-type" evidence="3">
    <location>
        <begin position="112"/>
        <end position="223"/>
    </location>
</feature>
<name>A0ABS6T9C5_9ENTE</name>
<keyword evidence="5" id="KW-1185">Reference proteome</keyword>
<evidence type="ECO:0000313" key="5">
    <source>
        <dbReference type="Proteomes" id="UP000774130"/>
    </source>
</evidence>
<feature type="DNA-binding region" description="OmpR/PhoB-type" evidence="2">
    <location>
        <begin position="112"/>
        <end position="223"/>
    </location>
</feature>
<protein>
    <submittedName>
        <fullName evidence="4">Helix-turn-helix domain-containing protein</fullName>
    </submittedName>
</protein>
<dbReference type="EMBL" id="JAHUZB010000001">
    <property type="protein sequence ID" value="MBV7389501.1"/>
    <property type="molecule type" value="Genomic_DNA"/>
</dbReference>
<dbReference type="Proteomes" id="UP000774130">
    <property type="component" value="Unassembled WGS sequence"/>
</dbReference>
<gene>
    <name evidence="4" type="ORF">KUA55_02325</name>
</gene>
<dbReference type="PROSITE" id="PS51755">
    <property type="entry name" value="OMPR_PHOB"/>
    <property type="match status" value="1"/>
</dbReference>
<comment type="caution">
    <text evidence="4">The sequence shown here is derived from an EMBL/GenBank/DDBJ whole genome shotgun (WGS) entry which is preliminary data.</text>
</comment>
<accession>A0ABS6T9C5</accession>
<dbReference type="RefSeq" id="WP_218324558.1">
    <property type="nucleotide sequence ID" value="NZ_JAHUZB010000001.1"/>
</dbReference>
<organism evidence="4 5">
    <name type="scientific">Enterococcus alishanensis</name>
    <dbReference type="NCBI Taxonomy" id="1303817"/>
    <lineage>
        <taxon>Bacteria</taxon>
        <taxon>Bacillati</taxon>
        <taxon>Bacillota</taxon>
        <taxon>Bacilli</taxon>
        <taxon>Lactobacillales</taxon>
        <taxon>Enterococcaceae</taxon>
        <taxon>Enterococcus</taxon>
    </lineage>
</organism>
<keyword evidence="1 2" id="KW-0238">DNA-binding</keyword>
<evidence type="ECO:0000259" key="3">
    <source>
        <dbReference type="PROSITE" id="PS51755"/>
    </source>
</evidence>